<reference evidence="2" key="1">
    <citation type="submission" date="2016-05" db="EMBL/GenBank/DDBJ databases">
        <authorList>
            <person name="Lavstsen T."/>
            <person name="Jespersen J.S."/>
        </authorList>
    </citation>
    <scope>NUCLEOTIDE SEQUENCE</scope>
    <source>
        <tissue evidence="2">Brain</tissue>
    </source>
</reference>
<dbReference type="AlphaFoldDB" id="A0A1A8VE54"/>
<evidence type="ECO:0000256" key="1">
    <source>
        <dbReference type="SAM" id="MobiDB-lite"/>
    </source>
</evidence>
<protein>
    <submittedName>
        <fullName evidence="2">Uncharacterized protein</fullName>
    </submittedName>
</protein>
<organism evidence="2">
    <name type="scientific">Nothobranchius furzeri</name>
    <name type="common">Turquoise killifish</name>
    <dbReference type="NCBI Taxonomy" id="105023"/>
    <lineage>
        <taxon>Eukaryota</taxon>
        <taxon>Metazoa</taxon>
        <taxon>Chordata</taxon>
        <taxon>Craniata</taxon>
        <taxon>Vertebrata</taxon>
        <taxon>Euteleostomi</taxon>
        <taxon>Actinopterygii</taxon>
        <taxon>Neopterygii</taxon>
        <taxon>Teleostei</taxon>
        <taxon>Neoteleostei</taxon>
        <taxon>Acanthomorphata</taxon>
        <taxon>Ovalentaria</taxon>
        <taxon>Atherinomorphae</taxon>
        <taxon>Cyprinodontiformes</taxon>
        <taxon>Nothobranchiidae</taxon>
        <taxon>Nothobranchius</taxon>
    </lineage>
</organism>
<feature type="region of interest" description="Disordered" evidence="1">
    <location>
        <begin position="1"/>
        <end position="45"/>
    </location>
</feature>
<name>A0A1A8VE54_NOTFU</name>
<accession>A0A1A8VE54</accession>
<gene>
    <name evidence="2" type="primary">CU695013.3</name>
</gene>
<reference evidence="2" key="2">
    <citation type="submission" date="2016-06" db="EMBL/GenBank/DDBJ databases">
        <title>The genome of a short-lived fish provides insights into sex chromosome evolution and the genetic control of aging.</title>
        <authorList>
            <person name="Reichwald K."/>
            <person name="Felder M."/>
            <person name="Petzold A."/>
            <person name="Koch P."/>
            <person name="Groth M."/>
            <person name="Platzer M."/>
        </authorList>
    </citation>
    <scope>NUCLEOTIDE SEQUENCE</scope>
    <source>
        <tissue evidence="2">Brain</tissue>
    </source>
</reference>
<feature type="non-terminal residue" evidence="2">
    <location>
        <position position="45"/>
    </location>
</feature>
<evidence type="ECO:0000313" key="2">
    <source>
        <dbReference type="EMBL" id="SBS57842.1"/>
    </source>
</evidence>
<sequence>MDEHPQRSSRGGWRDPGWTDPGSVLVPFPEQRPGGPGSEENAHVG</sequence>
<dbReference type="EMBL" id="HAEJ01017385">
    <property type="protein sequence ID" value="SBS57842.1"/>
    <property type="molecule type" value="Transcribed_RNA"/>
</dbReference>
<proteinExistence type="predicted"/>